<dbReference type="GO" id="GO:0005737">
    <property type="term" value="C:cytoplasm"/>
    <property type="evidence" value="ECO:0007669"/>
    <property type="project" value="TreeGrafter"/>
</dbReference>
<dbReference type="AlphaFoldDB" id="A0A7S0CTW0"/>
<evidence type="ECO:0000256" key="5">
    <source>
        <dbReference type="PIRSR" id="PIRSR602081-1"/>
    </source>
</evidence>
<feature type="compositionally biased region" description="Basic and acidic residues" evidence="7">
    <location>
        <begin position="255"/>
        <end position="269"/>
    </location>
</feature>
<feature type="compositionally biased region" description="Basic residues" evidence="7">
    <location>
        <begin position="243"/>
        <end position="254"/>
    </location>
</feature>
<keyword evidence="3 5" id="KW-0274">FAD</keyword>
<dbReference type="PANTHER" id="PTHR11455:SF18">
    <property type="entry name" value="SI:CH1073-390K14.1"/>
    <property type="match status" value="1"/>
</dbReference>
<evidence type="ECO:0000256" key="7">
    <source>
        <dbReference type="SAM" id="MobiDB-lite"/>
    </source>
</evidence>
<dbReference type="InterPro" id="IPR002081">
    <property type="entry name" value="Cryptochrome/DNA_photolyase_1"/>
</dbReference>
<comment type="cofactor">
    <cofactor evidence="5">
        <name>FAD</name>
        <dbReference type="ChEBI" id="CHEBI:57692"/>
    </cofactor>
    <text evidence="5">Binds 1 FAD per subunit.</text>
</comment>
<evidence type="ECO:0000256" key="3">
    <source>
        <dbReference type="ARBA" id="ARBA00022827"/>
    </source>
</evidence>
<proteinExistence type="inferred from homology"/>
<dbReference type="SUPFAM" id="SSF48173">
    <property type="entry name" value="Cryptochrome/photolyase FAD-binding domain"/>
    <property type="match status" value="1"/>
</dbReference>
<dbReference type="Gene3D" id="1.10.579.10">
    <property type="entry name" value="DNA Cyclobutane Dipyrimidine Photolyase, subunit A, domain 3"/>
    <property type="match status" value="1"/>
</dbReference>
<evidence type="ECO:0000256" key="4">
    <source>
        <dbReference type="ARBA" id="ARBA00022991"/>
    </source>
</evidence>
<feature type="compositionally biased region" description="Basic residues" evidence="7">
    <location>
        <begin position="270"/>
        <end position="288"/>
    </location>
</feature>
<dbReference type="GO" id="GO:0006950">
    <property type="term" value="P:response to stress"/>
    <property type="evidence" value="ECO:0007669"/>
    <property type="project" value="UniProtKB-ARBA"/>
</dbReference>
<feature type="compositionally biased region" description="Basic and acidic residues" evidence="7">
    <location>
        <begin position="209"/>
        <end position="231"/>
    </location>
</feature>
<name>A0A7S0CTW0_9EUKA</name>
<accession>A0A7S0CTW0</accession>
<dbReference type="GO" id="GO:0006139">
    <property type="term" value="P:nucleobase-containing compound metabolic process"/>
    <property type="evidence" value="ECO:0007669"/>
    <property type="project" value="UniProtKB-ARBA"/>
</dbReference>
<gene>
    <name evidence="9" type="ORF">LAMO00422_LOCUS2875</name>
</gene>
<dbReference type="GO" id="GO:0003904">
    <property type="term" value="F:deoxyribodipyrimidine photo-lyase activity"/>
    <property type="evidence" value="ECO:0007669"/>
    <property type="project" value="TreeGrafter"/>
</dbReference>
<keyword evidence="4" id="KW-0157">Chromophore</keyword>
<dbReference type="GO" id="GO:0071949">
    <property type="term" value="F:FAD binding"/>
    <property type="evidence" value="ECO:0007669"/>
    <property type="project" value="TreeGrafter"/>
</dbReference>
<feature type="binding site" evidence="5">
    <location>
        <begin position="81"/>
        <end position="83"/>
    </location>
    <ligand>
        <name>FAD</name>
        <dbReference type="ChEBI" id="CHEBI:57692"/>
    </ligand>
</feature>
<dbReference type="GO" id="GO:0032922">
    <property type="term" value="P:circadian regulation of gene expression"/>
    <property type="evidence" value="ECO:0007669"/>
    <property type="project" value="TreeGrafter"/>
</dbReference>
<dbReference type="Pfam" id="PF03441">
    <property type="entry name" value="FAD_binding_7"/>
    <property type="match status" value="1"/>
</dbReference>
<evidence type="ECO:0000313" key="9">
    <source>
        <dbReference type="EMBL" id="CAD8434019.1"/>
    </source>
</evidence>
<evidence type="ECO:0000256" key="1">
    <source>
        <dbReference type="ARBA" id="ARBA00005862"/>
    </source>
</evidence>
<dbReference type="InterPro" id="IPR036134">
    <property type="entry name" value="Crypto/Photolyase_FAD-like_sf"/>
</dbReference>
<sequence>MHSKPIRSHYKAHPWVEDREIIRRWQRGQTGFPMVDAGMRELWKTGWIQQSVRMIVASFLVEYLGVNWIEGHKWFHDTLVDQDTAINAMMWQNAGRCGIDQWNFVLDATSGFQDPTGSYVRRWCPELKHLPNKYLHKPWEANEATLRKAGVQLGSTYPTRILTDLKKARLRTKENALAMLRTPESVKMTDPNGYDLITIPGKGISRVFTRREFRNRKPDDPKNYESKDQKRITSFFQKDIARNKSHSKGKRKDRSRQSKEVEKDNNARRQEKKKARMLKKKFKEKTRGRMNGGKRALTRADFED</sequence>
<dbReference type="InterPro" id="IPR005101">
    <property type="entry name" value="Cryptochr/Photolyase_FAD-bd"/>
</dbReference>
<dbReference type="GO" id="GO:0003677">
    <property type="term" value="F:DNA binding"/>
    <property type="evidence" value="ECO:0007669"/>
    <property type="project" value="TreeGrafter"/>
</dbReference>
<reference evidence="9" key="1">
    <citation type="submission" date="2021-01" db="EMBL/GenBank/DDBJ databases">
        <authorList>
            <person name="Corre E."/>
            <person name="Pelletier E."/>
            <person name="Niang G."/>
            <person name="Scheremetjew M."/>
            <person name="Finn R."/>
            <person name="Kale V."/>
            <person name="Holt S."/>
            <person name="Cochrane G."/>
            <person name="Meng A."/>
            <person name="Brown T."/>
            <person name="Cohen L."/>
        </authorList>
    </citation>
    <scope>NUCLEOTIDE SEQUENCE</scope>
    <source>
        <strain evidence="9">CCMP2058</strain>
    </source>
</reference>
<feature type="site" description="Electron transfer via tryptophanyl radical" evidence="6">
    <location>
        <position position="15"/>
    </location>
</feature>
<comment type="similarity">
    <text evidence="1">Belongs to the DNA photolyase class-1 family.</text>
</comment>
<dbReference type="PROSITE" id="PS00394">
    <property type="entry name" value="DNA_PHOTOLYASES_1_1"/>
    <property type="match status" value="1"/>
</dbReference>
<evidence type="ECO:0000256" key="2">
    <source>
        <dbReference type="ARBA" id="ARBA00022630"/>
    </source>
</evidence>
<organism evidence="9">
    <name type="scientific">Amorphochlora amoebiformis</name>
    <dbReference type="NCBI Taxonomy" id="1561963"/>
    <lineage>
        <taxon>Eukaryota</taxon>
        <taxon>Sar</taxon>
        <taxon>Rhizaria</taxon>
        <taxon>Cercozoa</taxon>
        <taxon>Chlorarachniophyceae</taxon>
        <taxon>Amorphochlora</taxon>
    </lineage>
</organism>
<feature type="site" description="Electron transfer via tryptophanyl radical" evidence="6">
    <location>
        <position position="68"/>
    </location>
</feature>
<dbReference type="GO" id="GO:0043153">
    <property type="term" value="P:entrainment of circadian clock by photoperiod"/>
    <property type="evidence" value="ECO:0007669"/>
    <property type="project" value="TreeGrafter"/>
</dbReference>
<evidence type="ECO:0000259" key="8">
    <source>
        <dbReference type="Pfam" id="PF03441"/>
    </source>
</evidence>
<feature type="domain" description="Cryptochrome/DNA photolyase FAD-binding" evidence="8">
    <location>
        <begin position="2"/>
        <end position="174"/>
    </location>
</feature>
<protein>
    <recommendedName>
        <fullName evidence="8">Cryptochrome/DNA photolyase FAD-binding domain-containing protein</fullName>
    </recommendedName>
</protein>
<dbReference type="EMBL" id="HBEM01004099">
    <property type="protein sequence ID" value="CAD8434019.1"/>
    <property type="molecule type" value="Transcribed_RNA"/>
</dbReference>
<evidence type="ECO:0000256" key="6">
    <source>
        <dbReference type="PIRSR" id="PIRSR602081-2"/>
    </source>
</evidence>
<keyword evidence="2 5" id="KW-0285">Flavoprotein</keyword>
<dbReference type="PRINTS" id="PR00147">
    <property type="entry name" value="DNAPHOTLYASE"/>
</dbReference>
<feature type="site" description="Electron transfer via tryptophanyl radical" evidence="6">
    <location>
        <position position="91"/>
    </location>
</feature>
<dbReference type="InterPro" id="IPR018394">
    <property type="entry name" value="DNA_photolyase_1_CS_C"/>
</dbReference>
<dbReference type="PANTHER" id="PTHR11455">
    <property type="entry name" value="CRYPTOCHROME"/>
    <property type="match status" value="1"/>
</dbReference>
<dbReference type="GO" id="GO:0005634">
    <property type="term" value="C:nucleus"/>
    <property type="evidence" value="ECO:0007669"/>
    <property type="project" value="TreeGrafter"/>
</dbReference>
<feature type="region of interest" description="Disordered" evidence="7">
    <location>
        <begin position="209"/>
        <end position="304"/>
    </location>
</feature>